<reference evidence="3" key="1">
    <citation type="submission" date="2019-08" db="EMBL/GenBank/DDBJ databases">
        <authorList>
            <person name="Kucharzyk K."/>
            <person name="Murdoch R.W."/>
            <person name="Higgins S."/>
            <person name="Loffler F."/>
        </authorList>
    </citation>
    <scope>NUCLEOTIDE SEQUENCE</scope>
</reference>
<proteinExistence type="predicted"/>
<dbReference type="EMBL" id="VSSQ01000007">
    <property type="protein sequence ID" value="MPL58468.1"/>
    <property type="molecule type" value="Genomic_DNA"/>
</dbReference>
<dbReference type="AlphaFoldDB" id="A0A644SUV1"/>
<keyword evidence="2" id="KW-0472">Membrane</keyword>
<feature type="compositionally biased region" description="Polar residues" evidence="1">
    <location>
        <begin position="28"/>
        <end position="57"/>
    </location>
</feature>
<evidence type="ECO:0000256" key="2">
    <source>
        <dbReference type="SAM" id="Phobius"/>
    </source>
</evidence>
<feature type="transmembrane region" description="Helical" evidence="2">
    <location>
        <begin position="126"/>
        <end position="144"/>
    </location>
</feature>
<evidence type="ECO:0000313" key="3">
    <source>
        <dbReference type="EMBL" id="MPL58468.1"/>
    </source>
</evidence>
<sequence length="156" mass="16430">MKKVLALVLIFVFAFSSVSFAAKGGSRMRSTSPSINSSMPRSAPSQAAPSTQGSNYKPSAPGSSYGDKAPASQTKPGMQQNAQQQTSGGFMRSAGLFGGGLLMGSMLGSMFGFGNMGGMLGSIMGILFDVIILAAVFMGARYLWTRFRNNKKDKEM</sequence>
<evidence type="ECO:0008006" key="4">
    <source>
        <dbReference type="Google" id="ProtNLM"/>
    </source>
</evidence>
<keyword evidence="2" id="KW-1133">Transmembrane helix</keyword>
<organism evidence="3">
    <name type="scientific">bioreactor metagenome</name>
    <dbReference type="NCBI Taxonomy" id="1076179"/>
    <lineage>
        <taxon>unclassified sequences</taxon>
        <taxon>metagenomes</taxon>
        <taxon>ecological metagenomes</taxon>
    </lineage>
</organism>
<feature type="region of interest" description="Disordered" evidence="1">
    <location>
        <begin position="24"/>
        <end position="85"/>
    </location>
</feature>
<gene>
    <name evidence="3" type="ORF">SDC9_04001</name>
</gene>
<comment type="caution">
    <text evidence="3">The sequence shown here is derived from an EMBL/GenBank/DDBJ whole genome shotgun (WGS) entry which is preliminary data.</text>
</comment>
<protein>
    <recommendedName>
        <fullName evidence="4">Tim44-like domain-containing protein</fullName>
    </recommendedName>
</protein>
<name>A0A644SUV1_9ZZZZ</name>
<feature type="transmembrane region" description="Helical" evidence="2">
    <location>
        <begin position="94"/>
        <end position="114"/>
    </location>
</feature>
<accession>A0A644SUV1</accession>
<keyword evidence="2" id="KW-0812">Transmembrane</keyword>
<feature type="compositionally biased region" description="Polar residues" evidence="1">
    <location>
        <begin position="71"/>
        <end position="85"/>
    </location>
</feature>
<evidence type="ECO:0000256" key="1">
    <source>
        <dbReference type="SAM" id="MobiDB-lite"/>
    </source>
</evidence>